<proteinExistence type="predicted"/>
<evidence type="ECO:0000313" key="2">
    <source>
        <dbReference type="Proteomes" id="UP000629098"/>
    </source>
</evidence>
<keyword evidence="2" id="KW-1185">Reference proteome</keyword>
<accession>A0A8J6XH33</accession>
<comment type="caution">
    <text evidence="1">The sequence shown here is derived from an EMBL/GenBank/DDBJ whole genome shotgun (WGS) entry which is preliminary data.</text>
</comment>
<gene>
    <name evidence="1" type="ORF">ICL16_14190</name>
</gene>
<protein>
    <submittedName>
        <fullName evidence="1">Uncharacterized protein</fullName>
    </submittedName>
</protein>
<dbReference type="AlphaFoldDB" id="A0A8J6XH33"/>
<evidence type="ECO:0000313" key="1">
    <source>
        <dbReference type="EMBL" id="MBD2773185.1"/>
    </source>
</evidence>
<sequence length="167" mass="18314">MNQLYTTPEAAKETGIPEGTIRAWLSRYPEAFISDVHLVIENGKKFWTEKGIELLQSRRATENATPLAANSDAVATEDVTDNAATSDAGQSLHDAMLNAFLGQVSREMAAAFCQQLPGRTLQEIHRMLHSPLQQERETVTQSLQEAMQLLPSPGKRNALPPAMGEAQ</sequence>
<reference evidence="1" key="1">
    <citation type="submission" date="2020-09" db="EMBL/GenBank/DDBJ databases">
        <title>Iningainema tapete sp. nov. (Scytonemataceae, Cyanobacteria) from greenhouses in central Florida (USA) produces two types of nodularin with biosynthetic potential for microcystin-LR and anabaenopeptins.</title>
        <authorList>
            <person name="Berthold D.E."/>
            <person name="Lefler F.W."/>
            <person name="Huang I.-S."/>
            <person name="Abdulla H."/>
            <person name="Zimba P.V."/>
            <person name="Laughinghouse H.D. IV."/>
        </authorList>
    </citation>
    <scope>NUCLEOTIDE SEQUENCE</scope>
    <source>
        <strain evidence="1">BLCCT55</strain>
    </source>
</reference>
<dbReference type="RefSeq" id="WP_190828664.1">
    <property type="nucleotide sequence ID" value="NZ_CAWPPI010000050.1"/>
</dbReference>
<dbReference type="Proteomes" id="UP000629098">
    <property type="component" value="Unassembled WGS sequence"/>
</dbReference>
<dbReference type="EMBL" id="JACXAE010000050">
    <property type="protein sequence ID" value="MBD2773185.1"/>
    <property type="molecule type" value="Genomic_DNA"/>
</dbReference>
<name>A0A8J6XH33_9CYAN</name>
<organism evidence="1 2">
    <name type="scientific">Iningainema tapete BLCC-T55</name>
    <dbReference type="NCBI Taxonomy" id="2748662"/>
    <lineage>
        <taxon>Bacteria</taxon>
        <taxon>Bacillati</taxon>
        <taxon>Cyanobacteriota</taxon>
        <taxon>Cyanophyceae</taxon>
        <taxon>Nostocales</taxon>
        <taxon>Scytonemataceae</taxon>
        <taxon>Iningainema tapete</taxon>
    </lineage>
</organism>